<evidence type="ECO:0000256" key="3">
    <source>
        <dbReference type="ARBA" id="ARBA00022723"/>
    </source>
</evidence>
<dbReference type="STRING" id="189425.PGRAT_20930"/>
<comment type="cofactor">
    <cofactor evidence="6">
        <name>[2Fe-2S] cluster</name>
        <dbReference type="ChEBI" id="CHEBI:190135"/>
    </cofactor>
</comment>
<dbReference type="GO" id="GO:0051537">
    <property type="term" value="F:2 iron, 2 sulfur cluster binding"/>
    <property type="evidence" value="ECO:0007669"/>
    <property type="project" value="UniProtKB-KW"/>
</dbReference>
<dbReference type="Gene3D" id="3.10.20.30">
    <property type="match status" value="1"/>
</dbReference>
<evidence type="ECO:0000313" key="8">
    <source>
        <dbReference type="EMBL" id="AIQ69823.1"/>
    </source>
</evidence>
<dbReference type="InterPro" id="IPR001055">
    <property type="entry name" value="Adrenodoxin-like"/>
</dbReference>
<dbReference type="AlphaFoldDB" id="A0A089MED4"/>
<gene>
    <name evidence="8" type="ORF">PGRAT_20930</name>
</gene>
<evidence type="ECO:0000256" key="1">
    <source>
        <dbReference type="ARBA" id="ARBA00010914"/>
    </source>
</evidence>
<dbReference type="PROSITE" id="PS51085">
    <property type="entry name" value="2FE2S_FER_2"/>
    <property type="match status" value="1"/>
</dbReference>
<feature type="domain" description="2Fe-2S ferredoxin-type" evidence="7">
    <location>
        <begin position="7"/>
        <end position="101"/>
    </location>
</feature>
<dbReference type="CDD" id="cd00207">
    <property type="entry name" value="fer2"/>
    <property type="match status" value="1"/>
</dbReference>
<dbReference type="GO" id="GO:0046872">
    <property type="term" value="F:metal ion binding"/>
    <property type="evidence" value="ECO:0007669"/>
    <property type="project" value="UniProtKB-KW"/>
</dbReference>
<sequence>MKRQKGWIVTFQPEGRTAEVMQGTSLLEAARKAGVVLTTRCGGKAGCLMCKVKVEDQSAAGIQPPGDAERRKLGSLLDEGVRLACQAAVRSNVTVHTPEDPLKAAVRRRLEAARRGDEDELW</sequence>
<dbReference type="OrthoDB" id="9810588at2"/>
<dbReference type="EMBL" id="CP009287">
    <property type="protein sequence ID" value="AIQ69823.1"/>
    <property type="molecule type" value="Genomic_DNA"/>
</dbReference>
<evidence type="ECO:0000256" key="2">
    <source>
        <dbReference type="ARBA" id="ARBA00022714"/>
    </source>
</evidence>
<dbReference type="RefSeq" id="WP_025709317.1">
    <property type="nucleotide sequence ID" value="NZ_CP009287.1"/>
</dbReference>
<dbReference type="HOGENOM" id="CLU_082632_5_2_9"/>
<dbReference type="InterPro" id="IPR012675">
    <property type="entry name" value="Beta-grasp_dom_sf"/>
</dbReference>
<keyword evidence="9" id="KW-1185">Reference proteome</keyword>
<evidence type="ECO:0000259" key="7">
    <source>
        <dbReference type="PROSITE" id="PS51085"/>
    </source>
</evidence>
<accession>A0A089MED4</accession>
<dbReference type="GO" id="GO:0140647">
    <property type="term" value="P:P450-containing electron transport chain"/>
    <property type="evidence" value="ECO:0007669"/>
    <property type="project" value="InterPro"/>
</dbReference>
<dbReference type="GO" id="GO:0009055">
    <property type="term" value="F:electron transfer activity"/>
    <property type="evidence" value="ECO:0007669"/>
    <property type="project" value="TreeGrafter"/>
</dbReference>
<comment type="similarity">
    <text evidence="1">Belongs to the adrenodoxin/putidaredoxin family.</text>
</comment>
<dbReference type="PANTHER" id="PTHR23426:SF65">
    <property type="entry name" value="FERREDOXIN-2, MITOCHONDRIAL"/>
    <property type="match status" value="1"/>
</dbReference>
<keyword evidence="4" id="KW-0408">Iron</keyword>
<dbReference type="Pfam" id="PF00111">
    <property type="entry name" value="Fer2"/>
    <property type="match status" value="1"/>
</dbReference>
<dbReference type="Proteomes" id="UP000029500">
    <property type="component" value="Chromosome"/>
</dbReference>
<keyword evidence="5" id="KW-0411">Iron-sulfur</keyword>
<proteinExistence type="inferred from homology"/>
<evidence type="ECO:0000256" key="4">
    <source>
        <dbReference type="ARBA" id="ARBA00023004"/>
    </source>
</evidence>
<dbReference type="eggNOG" id="COG0633">
    <property type="taxonomic scope" value="Bacteria"/>
</dbReference>
<organism evidence="8 9">
    <name type="scientific">Paenibacillus graminis</name>
    <dbReference type="NCBI Taxonomy" id="189425"/>
    <lineage>
        <taxon>Bacteria</taxon>
        <taxon>Bacillati</taxon>
        <taxon>Bacillota</taxon>
        <taxon>Bacilli</taxon>
        <taxon>Bacillales</taxon>
        <taxon>Paenibacillaceae</taxon>
        <taxon>Paenibacillus</taxon>
    </lineage>
</organism>
<evidence type="ECO:0000256" key="5">
    <source>
        <dbReference type="ARBA" id="ARBA00023014"/>
    </source>
</evidence>
<evidence type="ECO:0000256" key="6">
    <source>
        <dbReference type="ARBA" id="ARBA00034078"/>
    </source>
</evidence>
<protein>
    <submittedName>
        <fullName evidence="8">Ferredoxin</fullName>
    </submittedName>
</protein>
<dbReference type="InterPro" id="IPR036010">
    <property type="entry name" value="2Fe-2S_ferredoxin-like_sf"/>
</dbReference>
<dbReference type="KEGG" id="pgm:PGRAT_20930"/>
<keyword evidence="2" id="KW-0001">2Fe-2S</keyword>
<name>A0A089MED4_9BACL</name>
<evidence type="ECO:0000313" key="9">
    <source>
        <dbReference type="Proteomes" id="UP000029500"/>
    </source>
</evidence>
<dbReference type="SUPFAM" id="SSF54292">
    <property type="entry name" value="2Fe-2S ferredoxin-like"/>
    <property type="match status" value="1"/>
</dbReference>
<reference evidence="8 9" key="1">
    <citation type="submission" date="2014-08" db="EMBL/GenBank/DDBJ databases">
        <title>Comparative genomics of the Paenibacillus odorifer group.</title>
        <authorList>
            <person name="den Bakker H.C."/>
            <person name="Tsai Y.-C."/>
            <person name="Martin N."/>
            <person name="Korlach J."/>
            <person name="Wiedmann M."/>
        </authorList>
    </citation>
    <scope>NUCLEOTIDE SEQUENCE [LARGE SCALE GENOMIC DNA]</scope>
    <source>
        <strain evidence="8 9">DSM 15220</strain>
    </source>
</reference>
<dbReference type="PANTHER" id="PTHR23426">
    <property type="entry name" value="FERREDOXIN/ADRENODOXIN"/>
    <property type="match status" value="1"/>
</dbReference>
<dbReference type="InterPro" id="IPR001041">
    <property type="entry name" value="2Fe-2S_ferredoxin-type"/>
</dbReference>
<keyword evidence="3" id="KW-0479">Metal-binding</keyword>